<evidence type="ECO:0000313" key="3">
    <source>
        <dbReference type="Proteomes" id="UP000010411"/>
    </source>
</evidence>
<dbReference type="Proteomes" id="UP000010411">
    <property type="component" value="Unassembled WGS sequence"/>
</dbReference>
<evidence type="ECO:0000313" key="2">
    <source>
        <dbReference type="EMBL" id="EKX61554.1"/>
    </source>
</evidence>
<gene>
    <name evidence="2" type="ORF">STRIP9103_02329</name>
</gene>
<feature type="region of interest" description="Disordered" evidence="1">
    <location>
        <begin position="52"/>
        <end position="133"/>
    </location>
</feature>
<protein>
    <submittedName>
        <fullName evidence="2">Uncharacterized protein</fullName>
    </submittedName>
</protein>
<name>L1KLW5_9ACTN</name>
<reference evidence="2 3" key="1">
    <citation type="submission" date="2012-11" db="EMBL/GenBank/DDBJ databases">
        <authorList>
            <person name="Huguet-Tapia J.C."/>
            <person name="Durkin A.S."/>
            <person name="Pettis G.S."/>
            <person name="Badger J.H."/>
        </authorList>
    </citation>
    <scope>NUCLEOTIDE SEQUENCE [LARGE SCALE GENOMIC DNA]</scope>
    <source>
        <strain evidence="2 3">91-03</strain>
    </source>
</reference>
<organism evidence="2 3">
    <name type="scientific">Streptomyces ipomoeae 91-03</name>
    <dbReference type="NCBI Taxonomy" id="698759"/>
    <lineage>
        <taxon>Bacteria</taxon>
        <taxon>Bacillati</taxon>
        <taxon>Actinomycetota</taxon>
        <taxon>Actinomycetes</taxon>
        <taxon>Kitasatosporales</taxon>
        <taxon>Streptomycetaceae</taxon>
        <taxon>Streptomyces</taxon>
    </lineage>
</organism>
<accession>L1KLW5</accession>
<evidence type="ECO:0000256" key="1">
    <source>
        <dbReference type="SAM" id="MobiDB-lite"/>
    </source>
</evidence>
<proteinExistence type="predicted"/>
<feature type="compositionally biased region" description="Gly residues" evidence="1">
    <location>
        <begin position="64"/>
        <end position="77"/>
    </location>
</feature>
<feature type="compositionally biased region" description="Polar residues" evidence="1">
    <location>
        <begin position="117"/>
        <end position="127"/>
    </location>
</feature>
<keyword evidence="3" id="KW-1185">Reference proteome</keyword>
<comment type="caution">
    <text evidence="2">The sequence shown here is derived from an EMBL/GenBank/DDBJ whole genome shotgun (WGS) entry which is preliminary data.</text>
</comment>
<dbReference type="AlphaFoldDB" id="L1KLW5"/>
<sequence length="177" mass="17421">MEHVQASGPGLGLGDGRGPLPRRDDVEGPVPCLPATCADLLGHAPGALGVHVGDQDGRSLRGQSAGGGRPDAGGGRGEQGRTAGETSRCGGDGHGIPPAPTSAPAPAGRAVEARGTNRGSVGTTTSPAGVPSMKATRASTAAVPSSCRGIATVISGGGGARPRAGRRCRPWRRLRGF</sequence>
<feature type="region of interest" description="Disordered" evidence="1">
    <location>
        <begin position="1"/>
        <end position="27"/>
    </location>
</feature>
<dbReference type="EMBL" id="AEJC01000587">
    <property type="protein sequence ID" value="EKX61554.1"/>
    <property type="molecule type" value="Genomic_DNA"/>
</dbReference>